<dbReference type="Pfam" id="PF13410">
    <property type="entry name" value="GST_C_2"/>
    <property type="match status" value="1"/>
</dbReference>
<dbReference type="SUPFAM" id="SSF47616">
    <property type="entry name" value="GST C-terminal domain-like"/>
    <property type="match status" value="1"/>
</dbReference>
<dbReference type="PANTHER" id="PTHR32419">
    <property type="entry name" value="GLUTATHIONYL-HYDROQUINONE REDUCTASE"/>
    <property type="match status" value="1"/>
</dbReference>
<protein>
    <submittedName>
        <fullName evidence="6">Glutathione S-transferase omega-like</fullName>
    </submittedName>
</protein>
<dbReference type="InterPro" id="IPR004045">
    <property type="entry name" value="Glutathione_S-Trfase_N"/>
</dbReference>
<dbReference type="PIRSF" id="PIRSF015753">
    <property type="entry name" value="GST"/>
    <property type="match status" value="1"/>
</dbReference>
<feature type="site" description="Lowers pKa of active site Cys" evidence="3">
    <location>
        <position position="265"/>
    </location>
</feature>
<dbReference type="RefSeq" id="XP_031009163.1">
    <property type="nucleotide sequence ID" value="XM_031146518.1"/>
</dbReference>
<dbReference type="GO" id="GO:0004364">
    <property type="term" value="F:glutathione transferase activity"/>
    <property type="evidence" value="ECO:0007669"/>
    <property type="project" value="InterPro"/>
</dbReference>
<reference evidence="6 7" key="1">
    <citation type="submission" date="2018-05" db="EMBL/GenBank/DDBJ databases">
        <title>Genome sequencing and assembly of the regulated plant pathogen Lachnellula willkommii and related sister species for the development of diagnostic species identification markers.</title>
        <authorList>
            <person name="Giroux E."/>
            <person name="Bilodeau G."/>
        </authorList>
    </citation>
    <scope>NUCLEOTIDE SEQUENCE [LARGE SCALE GENOMIC DNA]</scope>
    <source>
        <strain evidence="6 7">CBS 185.66</strain>
    </source>
</reference>
<dbReference type="Pfam" id="PF13409">
    <property type="entry name" value="GST_N_2"/>
    <property type="match status" value="1"/>
</dbReference>
<gene>
    <name evidence="6" type="primary">gto2_1</name>
    <name evidence="6" type="ORF">LHYA1_G001536</name>
</gene>
<organism evidence="6 7">
    <name type="scientific">Lachnellula hyalina</name>
    <dbReference type="NCBI Taxonomy" id="1316788"/>
    <lineage>
        <taxon>Eukaryota</taxon>
        <taxon>Fungi</taxon>
        <taxon>Dikarya</taxon>
        <taxon>Ascomycota</taxon>
        <taxon>Pezizomycotina</taxon>
        <taxon>Leotiomycetes</taxon>
        <taxon>Helotiales</taxon>
        <taxon>Lachnaceae</taxon>
        <taxon>Lachnellula</taxon>
    </lineage>
</organism>
<dbReference type="SUPFAM" id="SSF52833">
    <property type="entry name" value="Thioredoxin-like"/>
    <property type="match status" value="1"/>
</dbReference>
<feature type="compositionally biased region" description="Polar residues" evidence="4">
    <location>
        <begin position="1"/>
        <end position="16"/>
    </location>
</feature>
<feature type="active site" description="Proton donor/acceptor" evidence="1">
    <location>
        <position position="207"/>
    </location>
</feature>
<dbReference type="Proteomes" id="UP000431533">
    <property type="component" value="Unassembled WGS sequence"/>
</dbReference>
<dbReference type="InterPro" id="IPR036282">
    <property type="entry name" value="Glutathione-S-Trfase_C_sf"/>
</dbReference>
<evidence type="ECO:0000256" key="2">
    <source>
        <dbReference type="PIRSR" id="PIRSR015753-2"/>
    </source>
</evidence>
<evidence type="ECO:0000313" key="6">
    <source>
        <dbReference type="EMBL" id="TVY30377.1"/>
    </source>
</evidence>
<evidence type="ECO:0000256" key="3">
    <source>
        <dbReference type="PIRSR" id="PIRSR015753-3"/>
    </source>
</evidence>
<evidence type="ECO:0000259" key="5">
    <source>
        <dbReference type="Pfam" id="PF13409"/>
    </source>
</evidence>
<feature type="domain" description="GST N-terminal" evidence="5">
    <location>
        <begin position="66"/>
        <end position="162"/>
    </location>
</feature>
<dbReference type="GeneID" id="41981734"/>
<sequence length="338" mass="38750">MATKPLSTAPQLTSSFTPPPSKFQGVISPDPASEFPAEKDRYVSQRISLLFSYTDKLEALYLHLGCPWAHRTNIVYQLKRLQPIVALSVVSIHRDGVDGWNYDGTSKSDLVDPVEGFKNFKALYEKADPEYQGGYTVPLIWDRKKKTIVNNDSVGIIRILATAFDAFLAPEIREDNKPGGGLRPDSLAKEIDELGDRLEIGYNWGTYLCGMAKSQADYDDAMSRLFRLLDELEKRLSSRKYLFGDHLTETDIRAFTTSVRFDMAYYTLFMCNYKMIRYDYPNLHRWLRQIYYEVDEETKDAFKSTTHFEIFMEGYALSAKRMTLVPWGPAVPMMPLDA</sequence>
<dbReference type="Gene3D" id="1.20.1050.10">
    <property type="match status" value="1"/>
</dbReference>
<dbReference type="EMBL" id="QGMH01000008">
    <property type="protein sequence ID" value="TVY30377.1"/>
    <property type="molecule type" value="Genomic_DNA"/>
</dbReference>
<dbReference type="PANTHER" id="PTHR32419:SF25">
    <property type="entry name" value="GLUTATHIONE S-TRANSFERASE (EUROFUNG)"/>
    <property type="match status" value="1"/>
</dbReference>
<keyword evidence="7" id="KW-1185">Reference proteome</keyword>
<name>A0A8H8RA57_9HELO</name>
<feature type="binding site" evidence="2">
    <location>
        <position position="100"/>
    </location>
    <ligand>
        <name>glutathione</name>
        <dbReference type="ChEBI" id="CHEBI:57925"/>
    </ligand>
</feature>
<dbReference type="OrthoDB" id="2309723at2759"/>
<keyword evidence="6" id="KW-0808">Transferase</keyword>
<dbReference type="GO" id="GO:0005737">
    <property type="term" value="C:cytoplasm"/>
    <property type="evidence" value="ECO:0007669"/>
    <property type="project" value="TreeGrafter"/>
</dbReference>
<comment type="caution">
    <text evidence="6">The sequence shown here is derived from an EMBL/GenBank/DDBJ whole genome shotgun (WGS) entry which is preliminary data.</text>
</comment>
<accession>A0A8H8RA57</accession>
<dbReference type="Gene3D" id="3.40.30.10">
    <property type="entry name" value="Glutaredoxin"/>
    <property type="match status" value="1"/>
</dbReference>
<evidence type="ECO:0000256" key="1">
    <source>
        <dbReference type="PIRSR" id="PIRSR015753-1"/>
    </source>
</evidence>
<evidence type="ECO:0000256" key="4">
    <source>
        <dbReference type="SAM" id="MobiDB-lite"/>
    </source>
</evidence>
<feature type="binding site" evidence="2">
    <location>
        <begin position="152"/>
        <end position="153"/>
    </location>
    <ligand>
        <name>glutathione</name>
        <dbReference type="ChEBI" id="CHEBI:57925"/>
    </ligand>
</feature>
<dbReference type="CDD" id="cd03190">
    <property type="entry name" value="GST_C_Omega_like"/>
    <property type="match status" value="1"/>
</dbReference>
<proteinExistence type="predicted"/>
<feature type="active site" description="Nucleophile" evidence="1">
    <location>
        <position position="66"/>
    </location>
</feature>
<feature type="site" description="Lowers pKa of active site Cys" evidence="3">
    <location>
        <position position="315"/>
    </location>
</feature>
<dbReference type="InterPro" id="IPR036249">
    <property type="entry name" value="Thioredoxin-like_sf"/>
</dbReference>
<dbReference type="InterPro" id="IPR016639">
    <property type="entry name" value="GST_Omega/GSH"/>
</dbReference>
<dbReference type="InterPro" id="IPR047047">
    <property type="entry name" value="GST_Omega-like_C"/>
</dbReference>
<feature type="region of interest" description="Disordered" evidence="4">
    <location>
        <begin position="1"/>
        <end position="30"/>
    </location>
</feature>
<evidence type="ECO:0000313" key="7">
    <source>
        <dbReference type="Proteomes" id="UP000431533"/>
    </source>
</evidence>
<dbReference type="AlphaFoldDB" id="A0A8H8RA57"/>